<dbReference type="RefSeq" id="WP_207145383.1">
    <property type="nucleotide sequence ID" value="NZ_FMVW01000008.1"/>
</dbReference>
<evidence type="ECO:0008006" key="4">
    <source>
        <dbReference type="Google" id="ProtNLM"/>
    </source>
</evidence>
<feature type="transmembrane region" description="Helical" evidence="1">
    <location>
        <begin position="333"/>
        <end position="351"/>
    </location>
</feature>
<feature type="transmembrane region" description="Helical" evidence="1">
    <location>
        <begin position="302"/>
        <end position="321"/>
    </location>
</feature>
<dbReference type="InterPro" id="IPR017516">
    <property type="entry name" value="AbrB_dup"/>
</dbReference>
<keyword evidence="3" id="KW-1185">Reference proteome</keyword>
<keyword evidence="1" id="KW-1133">Transmembrane helix</keyword>
<dbReference type="AlphaFoldDB" id="A0A1G5P175"/>
<organism evidence="2 3">
    <name type="scientific">Afifella marina DSM 2698</name>
    <dbReference type="NCBI Taxonomy" id="1120955"/>
    <lineage>
        <taxon>Bacteria</taxon>
        <taxon>Pseudomonadati</taxon>
        <taxon>Pseudomonadota</taxon>
        <taxon>Alphaproteobacteria</taxon>
        <taxon>Hyphomicrobiales</taxon>
        <taxon>Afifellaceae</taxon>
        <taxon>Afifella</taxon>
    </lineage>
</organism>
<feature type="transmembrane region" description="Helical" evidence="1">
    <location>
        <begin position="240"/>
        <end position="259"/>
    </location>
</feature>
<sequence>MSQKISGRASTLLIGLATLAAGLTGGLTFTALSIPLPWVLGSFSATGLLSLFGVRLALPGSWRGYAMVIVGTMLGAGFDPETVKAIPGWWPSLVIMILLSIAFFFFAFLVLRTWAKMTPATAFLAAMPGGLSVVSVIAETYGADPRRVVLCHSARLVALLVTMPILIHLLGDYDLAGASRPGSLPPIDGPPLDLLLLLGCAIAGYFLGRVMKVPSGLLLIPLILSAFVHSLGVVEAHVPVQISIVAQIIIGANVGVRFVGYRLRDILSDGWMSAIIGLVLSFSTFLAALAASEVTGIDAAPLLLSFLPGGAPEMGVVAVALHIAPAMVACHHLVRVAIMVALIPLGLKHLAKPGKSD</sequence>
<reference evidence="2 3" key="1">
    <citation type="submission" date="2016-10" db="EMBL/GenBank/DDBJ databases">
        <authorList>
            <person name="de Groot N.N."/>
        </authorList>
    </citation>
    <scope>NUCLEOTIDE SEQUENCE [LARGE SCALE GENOMIC DNA]</scope>
    <source>
        <strain evidence="2 3">DSM 2698</strain>
    </source>
</reference>
<feature type="transmembrane region" description="Helical" evidence="1">
    <location>
        <begin position="93"/>
        <end position="114"/>
    </location>
</feature>
<proteinExistence type="predicted"/>
<dbReference type="Pfam" id="PF05145">
    <property type="entry name" value="AbrB"/>
    <property type="match status" value="1"/>
</dbReference>
<accession>A0A1G5P175</accession>
<evidence type="ECO:0000313" key="3">
    <source>
        <dbReference type="Proteomes" id="UP000199347"/>
    </source>
</evidence>
<name>A0A1G5P175_AFIMA</name>
<feature type="transmembrane region" description="Helical" evidence="1">
    <location>
        <begin position="153"/>
        <end position="171"/>
    </location>
</feature>
<evidence type="ECO:0000313" key="2">
    <source>
        <dbReference type="EMBL" id="SCZ43284.1"/>
    </source>
</evidence>
<protein>
    <recommendedName>
        <fullName evidence="4">Ammonia monooxygenase</fullName>
    </recommendedName>
</protein>
<dbReference type="PANTHER" id="PTHR38457">
    <property type="entry name" value="REGULATOR ABRB-RELATED"/>
    <property type="match status" value="1"/>
</dbReference>
<feature type="transmembrane region" description="Helical" evidence="1">
    <location>
        <begin position="191"/>
        <end position="208"/>
    </location>
</feature>
<evidence type="ECO:0000256" key="1">
    <source>
        <dbReference type="SAM" id="Phobius"/>
    </source>
</evidence>
<dbReference type="PIRSF" id="PIRSF038991">
    <property type="entry name" value="Protein_AbrB"/>
    <property type="match status" value="1"/>
</dbReference>
<dbReference type="GO" id="GO:0010468">
    <property type="term" value="P:regulation of gene expression"/>
    <property type="evidence" value="ECO:0007669"/>
    <property type="project" value="InterPro"/>
</dbReference>
<dbReference type="InterPro" id="IPR007820">
    <property type="entry name" value="AbrB_fam"/>
</dbReference>
<gene>
    <name evidence="2" type="ORF">SAMN03080610_03022</name>
</gene>
<feature type="transmembrane region" description="Helical" evidence="1">
    <location>
        <begin position="215"/>
        <end position="234"/>
    </location>
</feature>
<keyword evidence="1" id="KW-0812">Transmembrane</keyword>
<dbReference type="NCBIfam" id="TIGR03082">
    <property type="entry name" value="Gneg_AbrB_dup"/>
    <property type="match status" value="1"/>
</dbReference>
<keyword evidence="1" id="KW-0472">Membrane</keyword>
<dbReference type="EMBL" id="FMVW01000008">
    <property type="protein sequence ID" value="SCZ43284.1"/>
    <property type="molecule type" value="Genomic_DNA"/>
</dbReference>
<feature type="transmembrane region" description="Helical" evidence="1">
    <location>
        <begin position="12"/>
        <end position="32"/>
    </location>
</feature>
<dbReference type="STRING" id="1120955.SAMN03080610_03022"/>
<dbReference type="Proteomes" id="UP000199347">
    <property type="component" value="Unassembled WGS sequence"/>
</dbReference>
<dbReference type="GO" id="GO:0016020">
    <property type="term" value="C:membrane"/>
    <property type="evidence" value="ECO:0007669"/>
    <property type="project" value="InterPro"/>
</dbReference>
<feature type="transmembrane region" description="Helical" evidence="1">
    <location>
        <begin position="120"/>
        <end position="141"/>
    </location>
</feature>
<dbReference type="PANTHER" id="PTHR38457:SF1">
    <property type="entry name" value="REGULATOR ABRB-RELATED"/>
    <property type="match status" value="1"/>
</dbReference>
<feature type="transmembrane region" description="Helical" evidence="1">
    <location>
        <begin position="271"/>
        <end position="290"/>
    </location>
</feature>